<keyword evidence="2" id="KW-1185">Reference proteome</keyword>
<accession>A0A0L6V2T9</accession>
<gene>
    <name evidence="1" type="ORF">VP01_2773g2</name>
</gene>
<name>A0A0L6V2T9_9BASI</name>
<dbReference type="OrthoDB" id="1733332at2759"/>
<protein>
    <submittedName>
        <fullName evidence="1">Uncharacterized protein</fullName>
    </submittedName>
</protein>
<sequence>MVHHNPDDLGSNRICRVRTLALALNAGVGTNPASQIQKYFIQSPSQPGIQLERNSKVGPKAVHFSNVLLGLPQLTRFKHQFVPWLAMNQWHPGLLKNTTINTPHRLAQLFLGGCCLILDPLTEALMRSSTNPQAVWSSYRRGGSCGSQQ</sequence>
<dbReference type="STRING" id="27349.A0A0L6V2T9"/>
<dbReference type="Proteomes" id="UP000037035">
    <property type="component" value="Unassembled WGS sequence"/>
</dbReference>
<dbReference type="AlphaFoldDB" id="A0A0L6V2T9"/>
<evidence type="ECO:0000313" key="1">
    <source>
        <dbReference type="EMBL" id="KNZ55073.1"/>
    </source>
</evidence>
<reference evidence="1 2" key="1">
    <citation type="submission" date="2015-08" db="EMBL/GenBank/DDBJ databases">
        <title>Next Generation Sequencing and Analysis of the Genome of Puccinia sorghi L Schw, the Causal Agent of Maize Common Rust.</title>
        <authorList>
            <person name="Rochi L."/>
            <person name="Burguener G."/>
            <person name="Darino M."/>
            <person name="Turjanski A."/>
            <person name="Kreff E."/>
            <person name="Dieguez M.J."/>
            <person name="Sacco F."/>
        </authorList>
    </citation>
    <scope>NUCLEOTIDE SEQUENCE [LARGE SCALE GENOMIC DNA]</scope>
    <source>
        <strain evidence="1 2">RO10H11247</strain>
    </source>
</reference>
<organism evidence="1 2">
    <name type="scientific">Puccinia sorghi</name>
    <dbReference type="NCBI Taxonomy" id="27349"/>
    <lineage>
        <taxon>Eukaryota</taxon>
        <taxon>Fungi</taxon>
        <taxon>Dikarya</taxon>
        <taxon>Basidiomycota</taxon>
        <taxon>Pucciniomycotina</taxon>
        <taxon>Pucciniomycetes</taxon>
        <taxon>Pucciniales</taxon>
        <taxon>Pucciniaceae</taxon>
        <taxon>Puccinia</taxon>
    </lineage>
</organism>
<dbReference type="EMBL" id="LAVV01007694">
    <property type="protein sequence ID" value="KNZ55073.1"/>
    <property type="molecule type" value="Genomic_DNA"/>
</dbReference>
<evidence type="ECO:0000313" key="2">
    <source>
        <dbReference type="Proteomes" id="UP000037035"/>
    </source>
</evidence>
<comment type="caution">
    <text evidence="1">The sequence shown here is derived from an EMBL/GenBank/DDBJ whole genome shotgun (WGS) entry which is preliminary data.</text>
</comment>
<proteinExistence type="predicted"/>
<dbReference type="VEuPathDB" id="FungiDB:VP01_2773g2"/>